<feature type="region of interest" description="Disordered" evidence="2">
    <location>
        <begin position="57"/>
        <end position="77"/>
    </location>
</feature>
<keyword evidence="3" id="KW-0472">Membrane</keyword>
<protein>
    <recommendedName>
        <fullName evidence="6">Bacterial Ig-like domain-containing protein</fullName>
    </recommendedName>
</protein>
<keyword evidence="1" id="KW-0175">Coiled coil</keyword>
<feature type="transmembrane region" description="Helical" evidence="3">
    <location>
        <begin position="366"/>
        <end position="394"/>
    </location>
</feature>
<gene>
    <name evidence="4" type="ORF">COT26_00975</name>
</gene>
<evidence type="ECO:0008006" key="6">
    <source>
        <dbReference type="Google" id="ProtNLM"/>
    </source>
</evidence>
<accession>A0A2H0YR29</accession>
<evidence type="ECO:0000256" key="2">
    <source>
        <dbReference type="SAM" id="MobiDB-lite"/>
    </source>
</evidence>
<sequence>PTPGYKGSGRSILNVTFKAKAVGTAKISFTSGSVLANDGEGTNIIKTYGSSTFTISAATPTNTAPEPEPTEPTQPSIVTPTIKSSTHPDQNAWYNKADIALTWTRPNNIQGVSYILDQEASTIPDEALETNTGSQNFQQTADGSWYFHLRAKYANGWSGTANYRIQIDTRPPENFSPQISREGGTGNPNVVIIFSTTDSLSGIAGYAIAYDANNFTPATSPLTLKNQKAGLHQYTIRATDKAGNSRDAIGQFNVEGSPAPRITSVPKTVTLFADIPIEGLSVKGDAVVLLVDGKEVGRFLSDNNQIDSKSGVAVPEGLILWRFVIKPFLTPGDHQLTAYAINKFEIESPTSVPVTFKTLGSVVQIFGFYISTWGLIISLLLIIFILLLLLLILYERYRHWRRQQSFDLDKAEEEINMEIEKLQDSLEQDVGGAIRTAIKEKSVQAATHQQIKNDLIQVRSRIDDLLEKQIKRKRRKRK</sequence>
<comment type="caution">
    <text evidence="4">The sequence shown here is derived from an EMBL/GenBank/DDBJ whole genome shotgun (WGS) entry which is preliminary data.</text>
</comment>
<evidence type="ECO:0000256" key="1">
    <source>
        <dbReference type="SAM" id="Coils"/>
    </source>
</evidence>
<evidence type="ECO:0000313" key="4">
    <source>
        <dbReference type="EMBL" id="PIS40886.1"/>
    </source>
</evidence>
<dbReference type="Proteomes" id="UP000236845">
    <property type="component" value="Unassembled WGS sequence"/>
</dbReference>
<evidence type="ECO:0000313" key="5">
    <source>
        <dbReference type="Proteomes" id="UP000236845"/>
    </source>
</evidence>
<organism evidence="4 5">
    <name type="scientific">Candidatus Kerfeldbacteria bacterium CG08_land_8_20_14_0_20_43_14</name>
    <dbReference type="NCBI Taxonomy" id="2014246"/>
    <lineage>
        <taxon>Bacteria</taxon>
        <taxon>Candidatus Kerfeldiibacteriota</taxon>
    </lineage>
</organism>
<dbReference type="EMBL" id="PEXW01000019">
    <property type="protein sequence ID" value="PIS40886.1"/>
    <property type="molecule type" value="Genomic_DNA"/>
</dbReference>
<feature type="coiled-coil region" evidence="1">
    <location>
        <begin position="408"/>
        <end position="468"/>
    </location>
</feature>
<keyword evidence="3" id="KW-0812">Transmembrane</keyword>
<feature type="non-terminal residue" evidence="4">
    <location>
        <position position="1"/>
    </location>
</feature>
<evidence type="ECO:0000256" key="3">
    <source>
        <dbReference type="SAM" id="Phobius"/>
    </source>
</evidence>
<proteinExistence type="predicted"/>
<dbReference type="AlphaFoldDB" id="A0A2H0YR29"/>
<reference evidence="5" key="1">
    <citation type="submission" date="2017-09" db="EMBL/GenBank/DDBJ databases">
        <title>Depth-based differentiation of microbial function through sediment-hosted aquifers and enrichment of novel symbionts in the deep terrestrial subsurface.</title>
        <authorList>
            <person name="Probst A.J."/>
            <person name="Ladd B."/>
            <person name="Jarett J.K."/>
            <person name="Geller-Mcgrath D.E."/>
            <person name="Sieber C.M.K."/>
            <person name="Emerson J.B."/>
            <person name="Anantharaman K."/>
            <person name="Thomas B.C."/>
            <person name="Malmstrom R."/>
            <person name="Stieglmeier M."/>
            <person name="Klingl A."/>
            <person name="Woyke T."/>
            <person name="Ryan C.M."/>
            <person name="Banfield J.F."/>
        </authorList>
    </citation>
    <scope>NUCLEOTIDE SEQUENCE [LARGE SCALE GENOMIC DNA]</scope>
</reference>
<name>A0A2H0YR29_9BACT</name>
<keyword evidence="3" id="KW-1133">Transmembrane helix</keyword>